<protein>
    <submittedName>
        <fullName evidence="2">Uncharacterized protein</fullName>
    </submittedName>
</protein>
<sequence length="79" mass="9464">MNTYIYLHARTHTHTQVLAHFCYILFNPCNTLDILYLILIIIFSLVPTAYLLHSFSIQLVFIYIYLLQSIPTIHHYFFK</sequence>
<keyword evidence="1" id="KW-1133">Transmembrane helix</keyword>
<dbReference type="EMBL" id="KQ418982">
    <property type="protein sequence ID" value="KOF85016.1"/>
    <property type="molecule type" value="Genomic_DNA"/>
</dbReference>
<proteinExistence type="predicted"/>
<name>A0A0L8H6V3_OCTBM</name>
<gene>
    <name evidence="2" type="ORF">OCBIM_22020945mg</name>
</gene>
<keyword evidence="1" id="KW-0812">Transmembrane</keyword>
<dbReference type="AlphaFoldDB" id="A0A0L8H6V3"/>
<evidence type="ECO:0000313" key="2">
    <source>
        <dbReference type="EMBL" id="KOF85016.1"/>
    </source>
</evidence>
<feature type="transmembrane region" description="Helical" evidence="1">
    <location>
        <begin position="59"/>
        <end position="78"/>
    </location>
</feature>
<reference evidence="2" key="1">
    <citation type="submission" date="2015-07" db="EMBL/GenBank/DDBJ databases">
        <title>MeaNS - Measles Nucleotide Surveillance Program.</title>
        <authorList>
            <person name="Tran T."/>
            <person name="Druce J."/>
        </authorList>
    </citation>
    <scope>NUCLEOTIDE SEQUENCE</scope>
    <source>
        <strain evidence="2">UCB-OBI-ISO-001</strain>
        <tissue evidence="2">Gonad</tissue>
    </source>
</reference>
<evidence type="ECO:0000256" key="1">
    <source>
        <dbReference type="SAM" id="Phobius"/>
    </source>
</evidence>
<accession>A0A0L8H6V3</accession>
<keyword evidence="1" id="KW-0472">Membrane</keyword>
<organism evidence="2">
    <name type="scientific">Octopus bimaculoides</name>
    <name type="common">California two-spotted octopus</name>
    <dbReference type="NCBI Taxonomy" id="37653"/>
    <lineage>
        <taxon>Eukaryota</taxon>
        <taxon>Metazoa</taxon>
        <taxon>Spiralia</taxon>
        <taxon>Lophotrochozoa</taxon>
        <taxon>Mollusca</taxon>
        <taxon>Cephalopoda</taxon>
        <taxon>Coleoidea</taxon>
        <taxon>Octopodiformes</taxon>
        <taxon>Octopoda</taxon>
        <taxon>Incirrata</taxon>
        <taxon>Octopodidae</taxon>
        <taxon>Octopus</taxon>
    </lineage>
</organism>